<accession>D4ZG35</accession>
<evidence type="ECO:0000256" key="5">
    <source>
        <dbReference type="ARBA" id="ARBA00022692"/>
    </source>
</evidence>
<dbReference type="InterPro" id="IPR007272">
    <property type="entry name" value="Sulf_transp_TsuA/YedE"/>
</dbReference>
<sequence>MDTSLVAALLGGMLIGLSAIALMIFNGRIAGISGILSRALFRTDAESGSGKAAAWQWYFLFGIIFSGVIYAQFSISMGAPQFEFNQVSTPLLCFAGLLVGLGNQLGSGCTSGHGICGIGRFSLRSIIATCVFMLTGVISAVLLH</sequence>
<reference evidence="11" key="1">
    <citation type="journal article" date="2010" name="Mol. Biosyst.">
        <title>Complete genome sequence and comparative analysis of Shewanella violacea, a psychrophilic and piezophilic bacterium from deep sea floor sediments.</title>
        <authorList>
            <person name="Aono E."/>
            <person name="Baba T."/>
            <person name="Ara T."/>
            <person name="Nishi T."/>
            <person name="Nakamichi T."/>
            <person name="Inamoto E."/>
            <person name="Toyonaga H."/>
            <person name="Hasegawa M."/>
            <person name="Takai Y."/>
            <person name="Okumura Y."/>
            <person name="Baba M."/>
            <person name="Tomita M."/>
            <person name="Kato C."/>
            <person name="Oshima T."/>
            <person name="Nakasone K."/>
            <person name="Mori H."/>
        </authorList>
    </citation>
    <scope>NUCLEOTIDE SEQUENCE [LARGE SCALE GENOMIC DNA]</scope>
    <source>
        <strain evidence="11">JCM 10179 / CIP 106290 / LMG 19151 / DSS12</strain>
    </source>
</reference>
<evidence type="ECO:0000313" key="10">
    <source>
        <dbReference type="EMBL" id="BAJ00634.1"/>
    </source>
</evidence>
<proteinExistence type="inferred from homology"/>
<dbReference type="GO" id="GO:0005886">
    <property type="term" value="C:plasma membrane"/>
    <property type="evidence" value="ECO:0007669"/>
    <property type="project" value="UniProtKB-SubCell"/>
</dbReference>
<feature type="transmembrane region" description="Helical" evidence="9">
    <location>
        <begin position="87"/>
        <end position="109"/>
    </location>
</feature>
<dbReference type="RefSeq" id="WP_013049947.1">
    <property type="nucleotide sequence ID" value="NC_014012.1"/>
</dbReference>
<comment type="similarity">
    <text evidence="8">Belongs to the TsuA/YedE (TC 9.B.102) family.</text>
</comment>
<keyword evidence="7 9" id="KW-0472">Membrane</keyword>
<evidence type="ECO:0000256" key="1">
    <source>
        <dbReference type="ARBA" id="ARBA00004429"/>
    </source>
</evidence>
<keyword evidence="4" id="KW-0997">Cell inner membrane</keyword>
<keyword evidence="6 9" id="KW-1133">Transmembrane helix</keyword>
<evidence type="ECO:0000256" key="9">
    <source>
        <dbReference type="SAM" id="Phobius"/>
    </source>
</evidence>
<feature type="transmembrane region" description="Helical" evidence="9">
    <location>
        <begin position="6"/>
        <end position="25"/>
    </location>
</feature>
<dbReference type="Proteomes" id="UP000002350">
    <property type="component" value="Chromosome"/>
</dbReference>
<keyword evidence="5 9" id="KW-0812">Transmembrane</keyword>
<dbReference type="STRING" id="637905.SVI_0663"/>
<name>D4ZG35_SHEVD</name>
<organism evidence="10 11">
    <name type="scientific">Shewanella violacea (strain JCM 10179 / CIP 106290 / LMG 19151 / DSS12)</name>
    <dbReference type="NCBI Taxonomy" id="637905"/>
    <lineage>
        <taxon>Bacteria</taxon>
        <taxon>Pseudomonadati</taxon>
        <taxon>Pseudomonadota</taxon>
        <taxon>Gammaproteobacteria</taxon>
        <taxon>Alteromonadales</taxon>
        <taxon>Shewanellaceae</taxon>
        <taxon>Shewanella</taxon>
    </lineage>
</organism>
<evidence type="ECO:0000313" key="11">
    <source>
        <dbReference type="Proteomes" id="UP000002350"/>
    </source>
</evidence>
<keyword evidence="3" id="KW-1003">Cell membrane</keyword>
<evidence type="ECO:0000256" key="3">
    <source>
        <dbReference type="ARBA" id="ARBA00022475"/>
    </source>
</evidence>
<dbReference type="KEGG" id="svo:SVI_0663"/>
<dbReference type="eggNOG" id="COG2391">
    <property type="taxonomic scope" value="Bacteria"/>
</dbReference>
<dbReference type="PANTHER" id="PTHR30574:SF1">
    <property type="entry name" value="SULPHUR TRANSPORT DOMAIN-CONTAINING PROTEIN"/>
    <property type="match status" value="1"/>
</dbReference>
<evidence type="ECO:0000256" key="6">
    <source>
        <dbReference type="ARBA" id="ARBA00022989"/>
    </source>
</evidence>
<evidence type="ECO:0000256" key="7">
    <source>
        <dbReference type="ARBA" id="ARBA00023136"/>
    </source>
</evidence>
<gene>
    <name evidence="10" type="ordered locus">SVI_0663</name>
</gene>
<evidence type="ECO:0000256" key="2">
    <source>
        <dbReference type="ARBA" id="ARBA00022448"/>
    </source>
</evidence>
<dbReference type="HOGENOM" id="CLU_122700_1_0_6"/>
<dbReference type="AlphaFoldDB" id="D4ZG35"/>
<keyword evidence="2" id="KW-0813">Transport</keyword>
<keyword evidence="11" id="KW-1185">Reference proteome</keyword>
<dbReference type="EMBL" id="AP011177">
    <property type="protein sequence ID" value="BAJ00634.1"/>
    <property type="molecule type" value="Genomic_DNA"/>
</dbReference>
<feature type="transmembrane region" description="Helical" evidence="9">
    <location>
        <begin position="57"/>
        <end position="75"/>
    </location>
</feature>
<protein>
    <submittedName>
        <fullName evidence="10">Uncharacterized protein</fullName>
    </submittedName>
</protein>
<feature type="transmembrane region" description="Helical" evidence="9">
    <location>
        <begin position="121"/>
        <end position="143"/>
    </location>
</feature>
<dbReference type="Pfam" id="PF04143">
    <property type="entry name" value="Sulf_transp"/>
    <property type="match status" value="1"/>
</dbReference>
<dbReference type="OrthoDB" id="9814020at2"/>
<evidence type="ECO:0000256" key="8">
    <source>
        <dbReference type="ARBA" id="ARBA00035655"/>
    </source>
</evidence>
<dbReference type="PANTHER" id="PTHR30574">
    <property type="entry name" value="INNER MEMBRANE PROTEIN YEDE"/>
    <property type="match status" value="1"/>
</dbReference>
<comment type="subcellular location">
    <subcellularLocation>
        <location evidence="1">Cell inner membrane</location>
        <topology evidence="1">Multi-pass membrane protein</topology>
    </subcellularLocation>
</comment>
<evidence type="ECO:0000256" key="4">
    <source>
        <dbReference type="ARBA" id="ARBA00022519"/>
    </source>
</evidence>